<dbReference type="Pfam" id="PF01370">
    <property type="entry name" value="Epimerase"/>
    <property type="match status" value="1"/>
</dbReference>
<dbReference type="PANTHER" id="PTHR11092">
    <property type="entry name" value="SUGAR NUCLEOTIDE EPIMERASE RELATED"/>
    <property type="match status" value="1"/>
</dbReference>
<dbReference type="InterPro" id="IPR010099">
    <property type="entry name" value="SDR39U1"/>
</dbReference>
<name>A0A396SNZ0_9BACL</name>
<evidence type="ECO:0000259" key="2">
    <source>
        <dbReference type="Pfam" id="PF01370"/>
    </source>
</evidence>
<gene>
    <name evidence="4" type="ORF">D1B33_08500</name>
</gene>
<organism evidence="4 5">
    <name type="scientific">Ureibacillus yapensis</name>
    <dbReference type="NCBI Taxonomy" id="2304605"/>
    <lineage>
        <taxon>Bacteria</taxon>
        <taxon>Bacillati</taxon>
        <taxon>Bacillota</taxon>
        <taxon>Bacilli</taxon>
        <taxon>Bacillales</taxon>
        <taxon>Caryophanaceae</taxon>
        <taxon>Ureibacillus</taxon>
    </lineage>
</organism>
<dbReference type="Proteomes" id="UP000265692">
    <property type="component" value="Unassembled WGS sequence"/>
</dbReference>
<dbReference type="PANTHER" id="PTHR11092:SF0">
    <property type="entry name" value="EPIMERASE FAMILY PROTEIN SDR39U1"/>
    <property type="match status" value="1"/>
</dbReference>
<comment type="caution">
    <text evidence="4">The sequence shown here is derived from an EMBL/GenBank/DDBJ whole genome shotgun (WGS) entry which is preliminary data.</text>
</comment>
<sequence length="301" mass="33295">MKIVIAGGSGFIGEKCMEFFIQNGHEVIILTRNAKKHRSEKVAAVEWLNEGAKPEQELEGADVFINLAGVSLNAGRWSTHHKQQIYNSRIAATNELLRIISVLSKKPAVLINASAVGIYTVSLTERYTEKSAVVPNDFLGKTVQDWENASKRVKQYSVRTVFMRFGVVLGKEGSALTQMAMPYKFFAGGTVGSGEQWISWVHVKDVVRAIDFAIHNNRVQGPVNVTAPNPTKMKAFGKTIGLVLKRPHWLPVPSLALKIALGEKSKLVLQGQYVQPKVLEEEGFKFQFPTLEGALKDLLPL</sequence>
<dbReference type="EMBL" id="QWEI01000003">
    <property type="protein sequence ID" value="RHW37560.1"/>
    <property type="molecule type" value="Genomic_DNA"/>
</dbReference>
<evidence type="ECO:0000256" key="1">
    <source>
        <dbReference type="ARBA" id="ARBA00009353"/>
    </source>
</evidence>
<evidence type="ECO:0000313" key="4">
    <source>
        <dbReference type="EMBL" id="RHW37560.1"/>
    </source>
</evidence>
<dbReference type="AlphaFoldDB" id="A0A396SNZ0"/>
<dbReference type="InterPro" id="IPR001509">
    <property type="entry name" value="Epimerase_deHydtase"/>
</dbReference>
<protein>
    <submittedName>
        <fullName evidence="4">TIGR01777 family protein</fullName>
    </submittedName>
</protein>
<dbReference type="SUPFAM" id="SSF51735">
    <property type="entry name" value="NAD(P)-binding Rossmann-fold domains"/>
    <property type="match status" value="1"/>
</dbReference>
<dbReference type="RefSeq" id="WP_118875946.1">
    <property type="nucleotide sequence ID" value="NZ_QWEI01000003.1"/>
</dbReference>
<comment type="similarity">
    <text evidence="1">Belongs to the NAD(P)-dependent epimerase/dehydratase family. SDR39U1 subfamily.</text>
</comment>
<dbReference type="InterPro" id="IPR013549">
    <property type="entry name" value="DUF1731"/>
</dbReference>
<evidence type="ECO:0000259" key="3">
    <source>
        <dbReference type="Pfam" id="PF08338"/>
    </source>
</evidence>
<proteinExistence type="inferred from homology"/>
<dbReference type="Gene3D" id="3.40.50.720">
    <property type="entry name" value="NAD(P)-binding Rossmann-like Domain"/>
    <property type="match status" value="1"/>
</dbReference>
<dbReference type="CDD" id="cd05242">
    <property type="entry name" value="SDR_a8"/>
    <property type="match status" value="1"/>
</dbReference>
<keyword evidence="5" id="KW-1185">Reference proteome</keyword>
<dbReference type="InterPro" id="IPR036291">
    <property type="entry name" value="NAD(P)-bd_dom_sf"/>
</dbReference>
<dbReference type="Pfam" id="PF08338">
    <property type="entry name" value="DUF1731"/>
    <property type="match status" value="1"/>
</dbReference>
<accession>A0A396SNZ0</accession>
<dbReference type="OrthoDB" id="9801773at2"/>
<dbReference type="NCBIfam" id="TIGR01777">
    <property type="entry name" value="yfcH"/>
    <property type="match status" value="1"/>
</dbReference>
<feature type="domain" description="DUF1731" evidence="3">
    <location>
        <begin position="252"/>
        <end position="298"/>
    </location>
</feature>
<feature type="domain" description="NAD-dependent epimerase/dehydratase" evidence="2">
    <location>
        <begin position="3"/>
        <end position="224"/>
    </location>
</feature>
<evidence type="ECO:0000313" key="5">
    <source>
        <dbReference type="Proteomes" id="UP000265692"/>
    </source>
</evidence>
<reference evidence="4 5" key="1">
    <citation type="submission" date="2018-08" db="EMBL/GenBank/DDBJ databases">
        <title>Lysinibacillus sp. YLB-03 draft genome sequence.</title>
        <authorList>
            <person name="Yu L."/>
        </authorList>
    </citation>
    <scope>NUCLEOTIDE SEQUENCE [LARGE SCALE GENOMIC DNA]</scope>
    <source>
        <strain evidence="4 5">YLB-03</strain>
    </source>
</reference>